<dbReference type="SUPFAM" id="SSF51445">
    <property type="entry name" value="(Trans)glycosidases"/>
    <property type="match status" value="1"/>
</dbReference>
<dbReference type="PROSITE" id="PS51820">
    <property type="entry name" value="PA14"/>
    <property type="match status" value="1"/>
</dbReference>
<dbReference type="InterPro" id="IPR036962">
    <property type="entry name" value="Glyco_hydro_3_N_sf"/>
</dbReference>
<dbReference type="Pfam" id="PF01915">
    <property type="entry name" value="Glyco_hydro_3_C"/>
    <property type="match status" value="1"/>
</dbReference>
<dbReference type="InterPro" id="IPR019800">
    <property type="entry name" value="Glyco_hydro_3_AS"/>
</dbReference>
<feature type="domain" description="PA14" evidence="7">
    <location>
        <begin position="415"/>
        <end position="580"/>
    </location>
</feature>
<dbReference type="Gene3D" id="2.60.120.260">
    <property type="entry name" value="Galactose-binding domain-like"/>
    <property type="match status" value="1"/>
</dbReference>
<accession>A0AAV5GHP5</accession>
<comment type="pathway">
    <text evidence="6">Glycan metabolism; cellulose degradation.</text>
</comment>
<dbReference type="GO" id="GO:0008422">
    <property type="term" value="F:beta-glucosidase activity"/>
    <property type="evidence" value="ECO:0007669"/>
    <property type="project" value="UniProtKB-EC"/>
</dbReference>
<reference evidence="8 9" key="1">
    <citation type="submission" date="2021-12" db="EMBL/GenBank/DDBJ databases">
        <title>High titer production of polyol ester of fatty acids by Rhodotorula paludigena BS15 towards product separation-free biomass refinery.</title>
        <authorList>
            <person name="Mano J."/>
            <person name="Ono H."/>
            <person name="Tanaka T."/>
            <person name="Naito K."/>
            <person name="Sushida H."/>
            <person name="Ike M."/>
            <person name="Tokuyasu K."/>
            <person name="Kitaoka M."/>
        </authorList>
    </citation>
    <scope>NUCLEOTIDE SEQUENCE [LARGE SCALE GENOMIC DNA]</scope>
    <source>
        <strain evidence="8 9">BS15</strain>
    </source>
</reference>
<dbReference type="PANTHER" id="PTHR42715:SF27">
    <property type="entry name" value="BETA-GLUCOSIDASE-RELATED"/>
    <property type="match status" value="1"/>
</dbReference>
<dbReference type="AlphaFoldDB" id="A0AAV5GHP5"/>
<evidence type="ECO:0000256" key="5">
    <source>
        <dbReference type="ARBA" id="ARBA00023295"/>
    </source>
</evidence>
<gene>
    <name evidence="8" type="ORF">Rhopal_001999-T1</name>
</gene>
<dbReference type="InterPro" id="IPR026891">
    <property type="entry name" value="Fn3-like"/>
</dbReference>
<dbReference type="InterPro" id="IPR011658">
    <property type="entry name" value="PA14_dom"/>
</dbReference>
<evidence type="ECO:0000256" key="1">
    <source>
        <dbReference type="ARBA" id="ARBA00000448"/>
    </source>
</evidence>
<dbReference type="PRINTS" id="PR00133">
    <property type="entry name" value="GLHYDRLASE3"/>
</dbReference>
<dbReference type="PANTHER" id="PTHR42715">
    <property type="entry name" value="BETA-GLUCOSIDASE"/>
    <property type="match status" value="1"/>
</dbReference>
<dbReference type="PROSITE" id="PS00775">
    <property type="entry name" value="GLYCOSYL_HYDROL_F3"/>
    <property type="match status" value="1"/>
</dbReference>
<comment type="caution">
    <text evidence="8">The sequence shown here is derived from an EMBL/GenBank/DDBJ whole genome shotgun (WGS) entry which is preliminary data.</text>
</comment>
<dbReference type="InterPro" id="IPR013783">
    <property type="entry name" value="Ig-like_fold"/>
</dbReference>
<dbReference type="Pfam" id="PF00933">
    <property type="entry name" value="Glyco_hydro_3"/>
    <property type="match status" value="1"/>
</dbReference>
<comment type="catalytic activity">
    <reaction evidence="1 6">
        <text>Hydrolysis of terminal, non-reducing beta-D-glucosyl residues with release of beta-D-glucose.</text>
        <dbReference type="EC" id="3.2.1.21"/>
    </reaction>
</comment>
<keyword evidence="6" id="KW-0624">Polysaccharide degradation</keyword>
<dbReference type="EC" id="3.2.1.21" evidence="3 6"/>
<evidence type="ECO:0000259" key="7">
    <source>
        <dbReference type="PROSITE" id="PS51820"/>
    </source>
</evidence>
<proteinExistence type="inferred from homology"/>
<sequence length="845" mass="91964">MAAAPYTLEEFAQADLHDVLDRLSLQEKVSLLAGPDWWTTVPIERVGVPRIKMSDGPNGVRGSSHFLPTPAQCIPCATALGATFDPEALQRMGAVLAREAKAKGSSLVLGPTINIQRNPLNGRAYESFSEDPLLSGNLAAAYVQGLQANGVGATVKHFVGNDQEDERMSVDVRIPERALREIYLKPFELAQKHAQPWSFMTSYSRLNGVHAAESQELLQQILRDEWKFDGLVMSDWFGTYSTTEAVNAGLDLEMPGPTRWRGQLLLHSTVAGKVAPETIDARAYAVLQAIQRSCQADIEVVRNNRDKERTHDSAQDRATCREVTSESIVLLKNDQQVLPLRKETLKKLAVLGPNAKARTVSGGGSAYLTSSYVITPYEGIKSALAGSEVELAYKAGCYAHRYLPMLDGWIKTKDGNSGKWTSTFYNSAPQDGAQPIAEHDLLGTRIRINDEKPKGLADQFYMNLEGYVTAEETGDFEFGISLVGRARVFIDEKLVIDNGFDKKQTRGASFYGLGTIEETGIVPFTAGQTYKITVEYTNVPKQSTAADEVKGGKQPPLMMAALRVGGAYKLDDKGGIEEAVQLAKESDAVVVVIGTTMDWEAEAADRESLALPGHTDLLVSRILEVNPAAVIVNQSGSAVTFPWVKQASTVVQAWFGGNEIGNAIADVLFGKVNPSGRMSLSFPYRIEDCTAHLNWGAESDAVLYGEGIFCFTEWSSLSSSVKAAADALVEVTITVRNTGSVAGRDVVQLYVAPPPPSPISSERYRRPARELKAFKKTRVLSPGDSEQVSFSLDKAAFAYWRDSLVGKGWIVDEGSYTIFAAKDSVDTGLATKVQLQKVGPWRGLC</sequence>
<dbReference type="EMBL" id="BQKY01000004">
    <property type="protein sequence ID" value="GJN89025.1"/>
    <property type="molecule type" value="Genomic_DNA"/>
</dbReference>
<evidence type="ECO:0000256" key="6">
    <source>
        <dbReference type="RuleBase" id="RU361161"/>
    </source>
</evidence>
<name>A0AAV5GHP5_9BASI</name>
<protein>
    <recommendedName>
        <fullName evidence="3 6">beta-glucosidase</fullName>
        <ecNumber evidence="3 6">3.2.1.21</ecNumber>
    </recommendedName>
</protein>
<dbReference type="InterPro" id="IPR037524">
    <property type="entry name" value="PA14/GLEYA"/>
</dbReference>
<evidence type="ECO:0000313" key="9">
    <source>
        <dbReference type="Proteomes" id="UP001342314"/>
    </source>
</evidence>
<keyword evidence="4 6" id="KW-0378">Hydrolase</keyword>
<evidence type="ECO:0000256" key="2">
    <source>
        <dbReference type="ARBA" id="ARBA00005336"/>
    </source>
</evidence>
<dbReference type="Gene3D" id="3.40.50.1700">
    <property type="entry name" value="Glycoside hydrolase family 3 C-terminal domain"/>
    <property type="match status" value="1"/>
</dbReference>
<organism evidence="8 9">
    <name type="scientific">Rhodotorula paludigena</name>
    <dbReference type="NCBI Taxonomy" id="86838"/>
    <lineage>
        <taxon>Eukaryota</taxon>
        <taxon>Fungi</taxon>
        <taxon>Dikarya</taxon>
        <taxon>Basidiomycota</taxon>
        <taxon>Pucciniomycotina</taxon>
        <taxon>Microbotryomycetes</taxon>
        <taxon>Sporidiobolales</taxon>
        <taxon>Sporidiobolaceae</taxon>
        <taxon>Rhodotorula</taxon>
    </lineage>
</organism>
<keyword evidence="6" id="KW-0119">Carbohydrate metabolism</keyword>
<evidence type="ECO:0000313" key="8">
    <source>
        <dbReference type="EMBL" id="GJN89025.1"/>
    </source>
</evidence>
<dbReference type="InterPro" id="IPR001764">
    <property type="entry name" value="Glyco_hydro_3_N"/>
</dbReference>
<dbReference type="SUPFAM" id="SSF52279">
    <property type="entry name" value="Beta-D-glucan exohydrolase, C-terminal domain"/>
    <property type="match status" value="1"/>
</dbReference>
<evidence type="ECO:0000256" key="4">
    <source>
        <dbReference type="ARBA" id="ARBA00022801"/>
    </source>
</evidence>
<evidence type="ECO:0000256" key="3">
    <source>
        <dbReference type="ARBA" id="ARBA00012744"/>
    </source>
</evidence>
<keyword evidence="9" id="KW-1185">Reference proteome</keyword>
<dbReference type="InterPro" id="IPR002772">
    <property type="entry name" value="Glyco_hydro_3_C"/>
</dbReference>
<dbReference type="InterPro" id="IPR017853">
    <property type="entry name" value="GH"/>
</dbReference>
<keyword evidence="5 6" id="KW-0326">Glycosidase</keyword>
<dbReference type="Gene3D" id="3.20.20.300">
    <property type="entry name" value="Glycoside hydrolase, family 3, N-terminal domain"/>
    <property type="match status" value="1"/>
</dbReference>
<dbReference type="Proteomes" id="UP001342314">
    <property type="component" value="Unassembled WGS sequence"/>
</dbReference>
<dbReference type="InterPro" id="IPR050288">
    <property type="entry name" value="Cellulose_deg_GH3"/>
</dbReference>
<dbReference type="GO" id="GO:0009251">
    <property type="term" value="P:glucan catabolic process"/>
    <property type="evidence" value="ECO:0007669"/>
    <property type="project" value="TreeGrafter"/>
</dbReference>
<dbReference type="Pfam" id="PF07691">
    <property type="entry name" value="PA14"/>
    <property type="match status" value="1"/>
</dbReference>
<dbReference type="InterPro" id="IPR036881">
    <property type="entry name" value="Glyco_hydro_3_C_sf"/>
</dbReference>
<dbReference type="Gene3D" id="2.60.40.10">
    <property type="entry name" value="Immunoglobulins"/>
    <property type="match status" value="1"/>
</dbReference>
<comment type="similarity">
    <text evidence="2 6">Belongs to the glycosyl hydrolase 3 family.</text>
</comment>
<dbReference type="Pfam" id="PF14310">
    <property type="entry name" value="Fn3-like"/>
    <property type="match status" value="1"/>
</dbReference>
<dbReference type="SMART" id="SM01217">
    <property type="entry name" value="Fn3_like"/>
    <property type="match status" value="1"/>
</dbReference>